<dbReference type="STRING" id="1367422.A0A178ZAE8"/>
<dbReference type="GO" id="GO:0012505">
    <property type="term" value="C:endomembrane system"/>
    <property type="evidence" value="ECO:0007669"/>
    <property type="project" value="UniProtKB-SubCell"/>
</dbReference>
<keyword evidence="5 13" id="KW-0732">Signal</keyword>
<keyword evidence="15" id="KW-1185">Reference proteome</keyword>
<feature type="region of interest" description="Disordered" evidence="11">
    <location>
        <begin position="400"/>
        <end position="426"/>
    </location>
</feature>
<dbReference type="InterPro" id="IPR008928">
    <property type="entry name" value="6-hairpin_glycosidase_sf"/>
</dbReference>
<dbReference type="GO" id="GO:0008496">
    <property type="term" value="F:mannan endo-1,6-alpha-mannosidase activity"/>
    <property type="evidence" value="ECO:0007669"/>
    <property type="project" value="UniProtKB-UniRule"/>
</dbReference>
<dbReference type="GO" id="GO:0009272">
    <property type="term" value="P:fungal-type cell wall biogenesis"/>
    <property type="evidence" value="ECO:0007669"/>
    <property type="project" value="TreeGrafter"/>
</dbReference>
<comment type="catalytic activity">
    <reaction evidence="1 10">
        <text>Random hydrolysis of (1-&gt;6)-alpha-D-mannosidic linkages in unbranched (1-&gt;6)-mannans.</text>
        <dbReference type="EC" id="3.2.1.101"/>
    </reaction>
</comment>
<dbReference type="PANTHER" id="PTHR12145:SF41">
    <property type="entry name" value="MANNAN ENDO-1,6-ALPHA-MANNOSIDASE"/>
    <property type="match status" value="1"/>
</dbReference>
<evidence type="ECO:0000256" key="5">
    <source>
        <dbReference type="ARBA" id="ARBA00022729"/>
    </source>
</evidence>
<proteinExistence type="inferred from homology"/>
<feature type="signal peptide" evidence="13">
    <location>
        <begin position="1"/>
        <end position="25"/>
    </location>
</feature>
<dbReference type="Proteomes" id="UP000078343">
    <property type="component" value="Unassembled WGS sequence"/>
</dbReference>
<evidence type="ECO:0000256" key="12">
    <source>
        <dbReference type="SAM" id="Phobius"/>
    </source>
</evidence>
<protein>
    <recommendedName>
        <fullName evidence="4 10">Mannan endo-1,6-alpha-mannosidase</fullName>
        <ecNumber evidence="4 10">3.2.1.101</ecNumber>
    </recommendedName>
</protein>
<keyword evidence="8" id="KW-0325">Glycoprotein</keyword>
<sequence>MKPFRRRQCFHVALSVILLAHNAFAIQLDLTSNDSIKAAARIVADEMVSYYTGYRPGDVPGNLPAPYYWWEAGAMFGALIDYWYFTGDDSFNEITTQAMLHQVGPDNDFMPPNQTKTEGNDDQAFWGMAALSAAENVFPNPPPDQPQWLALAQAVFNTQAARWDTSSCGGGLKWQIFAFNNGYNYKNTISNGCFFNMGARLAVYTGNQTYADWADRMWDWVSAIGLRDAQYNFFDGSDDTINCTQLDHIQWTYNAGTFLVGAANMYNFTGGSQVWEDRINGIIGRLNVFLQNNILKEVACEGVNPDGSDTCDVDQRSFKAYLARWMAATMVRAPFTYPLLKPILETSAAAAASVCTGGVNGTSCGLKWWTGQFDGSTGVGEQMSALEVIQSNLVTEVAGPVTQNTGGTSKGDPNAGTQSPIGPEDLNKEKVTTADKAGAAILTVLLVFFIVGGAWWMVL</sequence>
<evidence type="ECO:0000256" key="11">
    <source>
        <dbReference type="SAM" id="MobiDB-lite"/>
    </source>
</evidence>
<dbReference type="FunFam" id="1.50.10.20:FF:000006">
    <property type="entry name" value="Mannan endo-1,6-alpha-mannosidase"/>
    <property type="match status" value="1"/>
</dbReference>
<comment type="subcellular location">
    <subcellularLocation>
        <location evidence="2">Endomembrane system</location>
    </subcellularLocation>
</comment>
<dbReference type="GO" id="GO:0016052">
    <property type="term" value="P:carbohydrate catabolic process"/>
    <property type="evidence" value="ECO:0007669"/>
    <property type="project" value="InterPro"/>
</dbReference>
<keyword evidence="12" id="KW-0812">Transmembrane</keyword>
<evidence type="ECO:0000256" key="13">
    <source>
        <dbReference type="SAM" id="SignalP"/>
    </source>
</evidence>
<evidence type="ECO:0000256" key="8">
    <source>
        <dbReference type="ARBA" id="ARBA00023180"/>
    </source>
</evidence>
<dbReference type="OrthoDB" id="4187847at2759"/>
<keyword evidence="12" id="KW-1133">Transmembrane helix</keyword>
<comment type="caution">
    <text evidence="14">The sequence shown here is derived from an EMBL/GenBank/DDBJ whole genome shotgun (WGS) entry which is preliminary data.</text>
</comment>
<evidence type="ECO:0000256" key="9">
    <source>
        <dbReference type="ARBA" id="ARBA00023295"/>
    </source>
</evidence>
<dbReference type="PIRSF" id="PIRSF016302">
    <property type="entry name" value="Man_a_manosd"/>
    <property type="match status" value="1"/>
</dbReference>
<dbReference type="PANTHER" id="PTHR12145">
    <property type="entry name" value="MANNAN ENDO-1,6-ALPHA-MANNOSIDASE DCW1"/>
    <property type="match status" value="1"/>
</dbReference>
<evidence type="ECO:0000256" key="3">
    <source>
        <dbReference type="ARBA" id="ARBA00009699"/>
    </source>
</evidence>
<dbReference type="RefSeq" id="XP_018690111.1">
    <property type="nucleotide sequence ID" value="XM_018840364.1"/>
</dbReference>
<dbReference type="SUPFAM" id="SSF48208">
    <property type="entry name" value="Six-hairpin glycosidases"/>
    <property type="match status" value="1"/>
</dbReference>
<evidence type="ECO:0000256" key="6">
    <source>
        <dbReference type="ARBA" id="ARBA00022801"/>
    </source>
</evidence>
<evidence type="ECO:0000256" key="10">
    <source>
        <dbReference type="PIRNR" id="PIRNR016302"/>
    </source>
</evidence>
<evidence type="ECO:0000256" key="7">
    <source>
        <dbReference type="ARBA" id="ARBA00023136"/>
    </source>
</evidence>
<evidence type="ECO:0000313" key="15">
    <source>
        <dbReference type="Proteomes" id="UP000078343"/>
    </source>
</evidence>
<dbReference type="Pfam" id="PF03663">
    <property type="entry name" value="Glyco_hydro_76"/>
    <property type="match status" value="1"/>
</dbReference>
<dbReference type="InterPro" id="IPR005198">
    <property type="entry name" value="Glyco_hydro_76"/>
</dbReference>
<feature type="chain" id="PRO_5008098393" description="Mannan endo-1,6-alpha-mannosidase" evidence="13">
    <location>
        <begin position="26"/>
        <end position="459"/>
    </location>
</feature>
<dbReference type="Gene3D" id="1.50.10.20">
    <property type="match status" value="1"/>
</dbReference>
<evidence type="ECO:0000256" key="1">
    <source>
        <dbReference type="ARBA" id="ARBA00001452"/>
    </source>
</evidence>
<keyword evidence="6 10" id="KW-0378">Hydrolase</keyword>
<feature type="transmembrane region" description="Helical" evidence="12">
    <location>
        <begin position="437"/>
        <end position="458"/>
    </location>
</feature>
<reference evidence="14 15" key="1">
    <citation type="submission" date="2016-04" db="EMBL/GenBank/DDBJ databases">
        <title>Draft genome of Fonsecaea erecta CBS 125763.</title>
        <authorList>
            <person name="Weiss V.A."/>
            <person name="Vicente V.A."/>
            <person name="Raittz R.T."/>
            <person name="Moreno L.F."/>
            <person name="De Souza E.M."/>
            <person name="Pedrosa F.O."/>
            <person name="Steffens M.B."/>
            <person name="Faoro H."/>
            <person name="Tadra-Sfeir M.Z."/>
            <person name="Najafzadeh M.J."/>
            <person name="Felipe M.S."/>
            <person name="Teixeira M."/>
            <person name="Sun J."/>
            <person name="Xi L."/>
            <person name="Gomes R."/>
            <person name="De Azevedo C.M."/>
            <person name="Salgado C.G."/>
            <person name="Da Silva M.B."/>
            <person name="Nascimento M.F."/>
            <person name="Queiroz-Telles F."/>
            <person name="Attili D.S."/>
            <person name="Gorbushina A."/>
        </authorList>
    </citation>
    <scope>NUCLEOTIDE SEQUENCE [LARGE SCALE GENOMIC DNA]</scope>
    <source>
        <strain evidence="14 15">CBS 125763</strain>
    </source>
</reference>
<dbReference type="EC" id="3.2.1.101" evidence="4 10"/>
<evidence type="ECO:0000313" key="14">
    <source>
        <dbReference type="EMBL" id="OAP56744.1"/>
    </source>
</evidence>
<dbReference type="InterPro" id="IPR014480">
    <property type="entry name" value="Mannan-1_6-alpha_mannosidase"/>
</dbReference>
<keyword evidence="9 10" id="KW-0326">Glycosidase</keyword>
<evidence type="ECO:0000256" key="4">
    <source>
        <dbReference type="ARBA" id="ARBA00012350"/>
    </source>
</evidence>
<name>A0A178ZAE8_9EURO</name>
<organism evidence="14 15">
    <name type="scientific">Fonsecaea erecta</name>
    <dbReference type="NCBI Taxonomy" id="1367422"/>
    <lineage>
        <taxon>Eukaryota</taxon>
        <taxon>Fungi</taxon>
        <taxon>Dikarya</taxon>
        <taxon>Ascomycota</taxon>
        <taxon>Pezizomycotina</taxon>
        <taxon>Eurotiomycetes</taxon>
        <taxon>Chaetothyriomycetidae</taxon>
        <taxon>Chaetothyriales</taxon>
        <taxon>Herpotrichiellaceae</taxon>
        <taxon>Fonsecaea</taxon>
    </lineage>
</organism>
<keyword evidence="7 12" id="KW-0472">Membrane</keyword>
<gene>
    <name evidence="14" type="ORF">AYL99_08856</name>
</gene>
<comment type="similarity">
    <text evidence="3 10">Belongs to the glycosyl hydrolase 76 family.</text>
</comment>
<dbReference type="AlphaFoldDB" id="A0A178ZAE8"/>
<accession>A0A178ZAE8</accession>
<dbReference type="EMBL" id="LVYI01000008">
    <property type="protein sequence ID" value="OAP56744.1"/>
    <property type="molecule type" value="Genomic_DNA"/>
</dbReference>
<dbReference type="GeneID" id="30013024"/>
<evidence type="ECO:0000256" key="2">
    <source>
        <dbReference type="ARBA" id="ARBA00004308"/>
    </source>
</evidence>